<proteinExistence type="inferred from homology"/>
<evidence type="ECO:0000313" key="10">
    <source>
        <dbReference type="Proteomes" id="UP001501598"/>
    </source>
</evidence>
<evidence type="ECO:0000313" key="9">
    <source>
        <dbReference type="EMBL" id="GAA4543520.1"/>
    </source>
</evidence>
<keyword evidence="10" id="KW-1185">Reference proteome</keyword>
<keyword evidence="4 7" id="KW-0812">Transmembrane</keyword>
<dbReference type="EMBL" id="BAABGT010000027">
    <property type="protein sequence ID" value="GAA4543520.1"/>
    <property type="molecule type" value="Genomic_DNA"/>
</dbReference>
<feature type="domain" description="VTT" evidence="8">
    <location>
        <begin position="24"/>
        <end position="148"/>
    </location>
</feature>
<evidence type="ECO:0000256" key="3">
    <source>
        <dbReference type="ARBA" id="ARBA00022475"/>
    </source>
</evidence>
<dbReference type="InterPro" id="IPR032816">
    <property type="entry name" value="VTT_dom"/>
</dbReference>
<feature type="transmembrane region" description="Helical" evidence="7">
    <location>
        <begin position="157"/>
        <end position="175"/>
    </location>
</feature>
<organism evidence="9 10">
    <name type="scientific">Pseudonocardia xishanensis</name>
    <dbReference type="NCBI Taxonomy" id="630995"/>
    <lineage>
        <taxon>Bacteria</taxon>
        <taxon>Bacillati</taxon>
        <taxon>Actinomycetota</taxon>
        <taxon>Actinomycetes</taxon>
        <taxon>Pseudonocardiales</taxon>
        <taxon>Pseudonocardiaceae</taxon>
        <taxon>Pseudonocardia</taxon>
    </lineage>
</organism>
<dbReference type="PANTHER" id="PTHR42709">
    <property type="entry name" value="ALKALINE PHOSPHATASE LIKE PROTEIN"/>
    <property type="match status" value="1"/>
</dbReference>
<dbReference type="RefSeq" id="WP_345415080.1">
    <property type="nucleotide sequence ID" value="NZ_BAABGT010000027.1"/>
</dbReference>
<sequence>MALPVAPLAAYAFLLLWSAVPFAPAEPVLLTGGAFAGSGGLILPFAILAAAAGSLVSDLAKYALGRSAGPRLLARIARHPAGARAVRWIEGRLVASGPMVIAPSYFVPFGVVTATILCGALRMRLRIVAVASAVGALIWSTVFLGLGYLGAAVTGNPWFGAALAVPAALVIGLLAKRKVVRDDAAACTCEPAPAQHEEPCPLAA</sequence>
<evidence type="ECO:0000256" key="2">
    <source>
        <dbReference type="ARBA" id="ARBA00010792"/>
    </source>
</evidence>
<comment type="similarity">
    <text evidence="2">Belongs to the DedA family.</text>
</comment>
<name>A0ABP8RQD9_9PSEU</name>
<dbReference type="PANTHER" id="PTHR42709:SF6">
    <property type="entry name" value="UNDECAPRENYL PHOSPHATE TRANSPORTER A"/>
    <property type="match status" value="1"/>
</dbReference>
<protein>
    <submittedName>
        <fullName evidence="9">DedA family protein</fullName>
    </submittedName>
</protein>
<evidence type="ECO:0000256" key="6">
    <source>
        <dbReference type="ARBA" id="ARBA00023136"/>
    </source>
</evidence>
<feature type="transmembrane region" description="Helical" evidence="7">
    <location>
        <begin position="35"/>
        <end position="56"/>
    </location>
</feature>
<evidence type="ECO:0000259" key="8">
    <source>
        <dbReference type="Pfam" id="PF09335"/>
    </source>
</evidence>
<comment type="subcellular location">
    <subcellularLocation>
        <location evidence="1">Cell membrane</location>
        <topology evidence="1">Multi-pass membrane protein</topology>
    </subcellularLocation>
</comment>
<reference evidence="10" key="1">
    <citation type="journal article" date="2019" name="Int. J. Syst. Evol. Microbiol.">
        <title>The Global Catalogue of Microorganisms (GCM) 10K type strain sequencing project: providing services to taxonomists for standard genome sequencing and annotation.</title>
        <authorList>
            <consortium name="The Broad Institute Genomics Platform"/>
            <consortium name="The Broad Institute Genome Sequencing Center for Infectious Disease"/>
            <person name="Wu L."/>
            <person name="Ma J."/>
        </authorList>
    </citation>
    <scope>NUCLEOTIDE SEQUENCE [LARGE SCALE GENOMIC DNA]</scope>
    <source>
        <strain evidence="10">JCM 17906</strain>
    </source>
</reference>
<feature type="transmembrane region" description="Helical" evidence="7">
    <location>
        <begin position="127"/>
        <end position="151"/>
    </location>
</feature>
<evidence type="ECO:0000256" key="1">
    <source>
        <dbReference type="ARBA" id="ARBA00004651"/>
    </source>
</evidence>
<accession>A0ABP8RQD9</accession>
<dbReference type="InterPro" id="IPR051311">
    <property type="entry name" value="DedA_domain"/>
</dbReference>
<gene>
    <name evidence="9" type="ORF">GCM10023175_20410</name>
</gene>
<keyword evidence="3" id="KW-1003">Cell membrane</keyword>
<evidence type="ECO:0000256" key="5">
    <source>
        <dbReference type="ARBA" id="ARBA00022989"/>
    </source>
</evidence>
<comment type="caution">
    <text evidence="9">The sequence shown here is derived from an EMBL/GenBank/DDBJ whole genome shotgun (WGS) entry which is preliminary data.</text>
</comment>
<evidence type="ECO:0000256" key="7">
    <source>
        <dbReference type="SAM" id="Phobius"/>
    </source>
</evidence>
<evidence type="ECO:0000256" key="4">
    <source>
        <dbReference type="ARBA" id="ARBA00022692"/>
    </source>
</evidence>
<keyword evidence="6 7" id="KW-0472">Membrane</keyword>
<dbReference type="Pfam" id="PF09335">
    <property type="entry name" value="VTT_dom"/>
    <property type="match status" value="1"/>
</dbReference>
<dbReference type="Proteomes" id="UP001501598">
    <property type="component" value="Unassembled WGS sequence"/>
</dbReference>
<keyword evidence="5 7" id="KW-1133">Transmembrane helix</keyword>